<feature type="transmembrane region" description="Helical" evidence="8">
    <location>
        <begin position="20"/>
        <end position="47"/>
    </location>
</feature>
<keyword evidence="6 8" id="KW-1133">Transmembrane helix</keyword>
<evidence type="ECO:0000256" key="2">
    <source>
        <dbReference type="ARBA" id="ARBA00007935"/>
    </source>
</evidence>
<dbReference type="GO" id="GO:0022857">
    <property type="term" value="F:transmembrane transporter activity"/>
    <property type="evidence" value="ECO:0007669"/>
    <property type="project" value="InterPro"/>
</dbReference>
<reference evidence="9 10" key="1">
    <citation type="journal article" date="2011" name="Front. Microbiol.">
        <title>Genomic signatures of strain selection and enhancement in Bacillus atrophaeus var. globigii, a historical biowarfare simulant.</title>
        <authorList>
            <person name="Gibbons H.S."/>
            <person name="Broomall S.M."/>
            <person name="McNew L.A."/>
            <person name="Daligault H."/>
            <person name="Chapman C."/>
            <person name="Bruce D."/>
            <person name="Karavis M."/>
            <person name="Krepps M."/>
            <person name="McGregor P.A."/>
            <person name="Hong C."/>
            <person name="Park K.H."/>
            <person name="Akmal A."/>
            <person name="Feldman A."/>
            <person name="Lin J.S."/>
            <person name="Chang W.E."/>
            <person name="Higgs B.W."/>
            <person name="Demirev P."/>
            <person name="Lindquist J."/>
            <person name="Liem A."/>
            <person name="Fochler E."/>
            <person name="Read T.D."/>
            <person name="Tapia R."/>
            <person name="Johnson S."/>
            <person name="Bishop-Lilly K.A."/>
            <person name="Detter C."/>
            <person name="Han C."/>
            <person name="Sozhamannan S."/>
            <person name="Rosenzweig C.N."/>
            <person name="Skowronski E.W."/>
        </authorList>
    </citation>
    <scope>NUCLEOTIDE SEQUENCE [LARGE SCALE GENOMIC DNA]</scope>
    <source>
        <strain evidence="9 10">PIT1</strain>
    </source>
</reference>
<dbReference type="InterPro" id="IPR000522">
    <property type="entry name" value="ABC_transptr_permease_BtuC"/>
</dbReference>
<dbReference type="EMBL" id="PIQG01000006">
    <property type="protein sequence ID" value="RUO75541.1"/>
    <property type="molecule type" value="Genomic_DNA"/>
</dbReference>
<evidence type="ECO:0000256" key="5">
    <source>
        <dbReference type="ARBA" id="ARBA00022692"/>
    </source>
</evidence>
<dbReference type="Pfam" id="PF01032">
    <property type="entry name" value="FecCD"/>
    <property type="match status" value="1"/>
</dbReference>
<keyword evidence="4" id="KW-1003">Cell membrane</keyword>
<feature type="transmembrane region" description="Helical" evidence="8">
    <location>
        <begin position="257"/>
        <end position="276"/>
    </location>
</feature>
<feature type="transmembrane region" description="Helical" evidence="8">
    <location>
        <begin position="151"/>
        <end position="174"/>
    </location>
</feature>
<dbReference type="GO" id="GO:0005886">
    <property type="term" value="C:plasma membrane"/>
    <property type="evidence" value="ECO:0007669"/>
    <property type="project" value="UniProtKB-SubCell"/>
</dbReference>
<keyword evidence="10" id="KW-1185">Reference proteome</keyword>
<dbReference type="PANTHER" id="PTHR30472:SF29">
    <property type="entry name" value="VITAMIN B12 IMPORT SYSTEM PERMEASE PROTEIN BTUC"/>
    <property type="match status" value="1"/>
</dbReference>
<dbReference type="Proteomes" id="UP000288279">
    <property type="component" value="Unassembled WGS sequence"/>
</dbReference>
<evidence type="ECO:0000256" key="4">
    <source>
        <dbReference type="ARBA" id="ARBA00022475"/>
    </source>
</evidence>
<evidence type="ECO:0000313" key="9">
    <source>
        <dbReference type="EMBL" id="RUO75541.1"/>
    </source>
</evidence>
<organism evidence="9 10">
    <name type="scientific">Pseudidiomarina taiwanensis</name>
    <dbReference type="NCBI Taxonomy" id="337250"/>
    <lineage>
        <taxon>Bacteria</taxon>
        <taxon>Pseudomonadati</taxon>
        <taxon>Pseudomonadota</taxon>
        <taxon>Gammaproteobacteria</taxon>
        <taxon>Alteromonadales</taxon>
        <taxon>Idiomarinaceae</taxon>
        <taxon>Pseudidiomarina</taxon>
    </lineage>
</organism>
<feature type="transmembrane region" description="Helical" evidence="8">
    <location>
        <begin position="283"/>
        <end position="305"/>
    </location>
</feature>
<dbReference type="Gene3D" id="1.10.3470.10">
    <property type="entry name" value="ABC transporter involved in vitamin B12 uptake, BtuC"/>
    <property type="match status" value="1"/>
</dbReference>
<dbReference type="CDD" id="cd06550">
    <property type="entry name" value="TM_ABC_iron-siderophores_like"/>
    <property type="match status" value="1"/>
</dbReference>
<evidence type="ECO:0000313" key="10">
    <source>
        <dbReference type="Proteomes" id="UP000288279"/>
    </source>
</evidence>
<evidence type="ECO:0000256" key="3">
    <source>
        <dbReference type="ARBA" id="ARBA00022448"/>
    </source>
</evidence>
<dbReference type="InterPro" id="IPR037294">
    <property type="entry name" value="ABC_BtuC-like"/>
</dbReference>
<comment type="caution">
    <text evidence="9">The sequence shown here is derived from an EMBL/GenBank/DDBJ whole genome shotgun (WGS) entry which is preliminary data.</text>
</comment>
<accession>A0A432ZC92</accession>
<feature type="transmembrane region" description="Helical" evidence="8">
    <location>
        <begin position="232"/>
        <end position="251"/>
    </location>
</feature>
<proteinExistence type="inferred from homology"/>
<protein>
    <submittedName>
        <fullName evidence="9">ABC transporter permease</fullName>
    </submittedName>
</protein>
<feature type="transmembrane region" description="Helical" evidence="8">
    <location>
        <begin position="194"/>
        <end position="212"/>
    </location>
</feature>
<feature type="transmembrane region" description="Helical" evidence="8">
    <location>
        <begin position="94"/>
        <end position="115"/>
    </location>
</feature>
<dbReference type="AlphaFoldDB" id="A0A432ZC92"/>
<feature type="transmembrane region" description="Helical" evidence="8">
    <location>
        <begin position="67"/>
        <end position="87"/>
    </location>
</feature>
<comment type="similarity">
    <text evidence="2">Belongs to the binding-protein-dependent transport system permease family. FecCD subfamily.</text>
</comment>
<dbReference type="PANTHER" id="PTHR30472">
    <property type="entry name" value="FERRIC ENTEROBACTIN TRANSPORT SYSTEM PERMEASE PROTEIN"/>
    <property type="match status" value="1"/>
</dbReference>
<keyword evidence="3" id="KW-0813">Transport</keyword>
<evidence type="ECO:0000256" key="6">
    <source>
        <dbReference type="ARBA" id="ARBA00022989"/>
    </source>
</evidence>
<feature type="transmembrane region" description="Helical" evidence="8">
    <location>
        <begin position="121"/>
        <end position="142"/>
    </location>
</feature>
<sequence>MPCNAGGKICSRHGGCIMKWLRAIALVLLSVFVIIGYLGLGGASWWIYPTSSLEQDILLEIRAPRLVLALLNGMILGGAGAVFQIILRNPLAEPGITGVSTGTALTIVVALYFGWQGPVAWALPFVGMLGGLASLALLWLLAGRGANPLRLILAGVALAALAGAGISLVLNLAPNPFAFQEWSLWLMGSLANRGWEHVELLAPITLLGLVLITTQRSFINAHIFDFSTFQQFGFNVSVRSLLLLLGLTLWISGSVVSAGAISFIGLLAPHLVRLLGIYHPQKLIALSMVMGAVILVAVDAMVLLIPTRVELQLGVIAAALGAPMLLHLLARQRLINDA</sequence>
<name>A0A432ZC92_9GAMM</name>
<evidence type="ECO:0000256" key="8">
    <source>
        <dbReference type="SAM" id="Phobius"/>
    </source>
</evidence>
<dbReference type="SUPFAM" id="SSF81345">
    <property type="entry name" value="ABC transporter involved in vitamin B12 uptake, BtuC"/>
    <property type="match status" value="1"/>
</dbReference>
<feature type="transmembrane region" description="Helical" evidence="8">
    <location>
        <begin position="311"/>
        <end position="330"/>
    </location>
</feature>
<evidence type="ECO:0000256" key="1">
    <source>
        <dbReference type="ARBA" id="ARBA00004651"/>
    </source>
</evidence>
<dbReference type="GO" id="GO:0015889">
    <property type="term" value="P:cobalamin transport"/>
    <property type="evidence" value="ECO:0007669"/>
    <property type="project" value="TreeGrafter"/>
</dbReference>
<comment type="subcellular location">
    <subcellularLocation>
        <location evidence="1">Cell membrane</location>
        <topology evidence="1">Multi-pass membrane protein</topology>
    </subcellularLocation>
</comment>
<keyword evidence="7 8" id="KW-0472">Membrane</keyword>
<keyword evidence="5 8" id="KW-0812">Transmembrane</keyword>
<evidence type="ECO:0000256" key="7">
    <source>
        <dbReference type="ARBA" id="ARBA00023136"/>
    </source>
</evidence>
<gene>
    <name evidence="9" type="ORF">CWI83_10445</name>
</gene>